<evidence type="ECO:0000313" key="2">
    <source>
        <dbReference type="EMBL" id="AIY41589.1"/>
    </source>
</evidence>
<dbReference type="KEGG" id="care:LT85_2431"/>
<sequence>MLRTALLGFAILLTCAGIFCSVRGTPGAFPLTTWGLILLVAVLIERWRYTRRHTADEGPWQETGERFVDPESGRLMRVLYSPSSGERRYVAVGENPDIAP</sequence>
<dbReference type="HOGENOM" id="CLU_2300983_0_0_4"/>
<proteinExistence type="predicted"/>
<dbReference type="Proteomes" id="UP000030302">
    <property type="component" value="Chromosome"/>
</dbReference>
<keyword evidence="1" id="KW-0812">Transmembrane</keyword>
<dbReference type="RefSeq" id="WP_038489060.1">
    <property type="nucleotide sequence ID" value="NZ_CP009962.1"/>
</dbReference>
<reference evidence="3" key="1">
    <citation type="journal article" date="2014" name="Soil Biol. Biochem.">
        <title>Structure and function of bacterial communities in ageing soils: Insights from the Mendocino ecological staircase.</title>
        <authorList>
            <person name="Uroz S."/>
            <person name="Tech J.J."/>
            <person name="Sawaya N.A."/>
            <person name="Frey-Klett P."/>
            <person name="Leveau J.H.J."/>
        </authorList>
    </citation>
    <scope>NUCLEOTIDE SEQUENCE [LARGE SCALE GENOMIC DNA]</scope>
    <source>
        <strain evidence="3">Cal35</strain>
    </source>
</reference>
<evidence type="ECO:0000256" key="1">
    <source>
        <dbReference type="SAM" id="Phobius"/>
    </source>
</evidence>
<dbReference type="OrthoDB" id="7586150at2"/>
<accession>A0A0A1FD34</accession>
<gene>
    <name evidence="2" type="ORF">LT85_2431</name>
</gene>
<dbReference type="EMBL" id="CP009962">
    <property type="protein sequence ID" value="AIY41589.1"/>
    <property type="molecule type" value="Genomic_DNA"/>
</dbReference>
<name>A0A0A1FD34_9BURK</name>
<keyword evidence="1" id="KW-1133">Transmembrane helix</keyword>
<protein>
    <submittedName>
        <fullName evidence="2">Uncharacterized protein</fullName>
    </submittedName>
</protein>
<organism evidence="2 3">
    <name type="scientific">Collimonas arenae</name>
    <dbReference type="NCBI Taxonomy" id="279058"/>
    <lineage>
        <taxon>Bacteria</taxon>
        <taxon>Pseudomonadati</taxon>
        <taxon>Pseudomonadota</taxon>
        <taxon>Betaproteobacteria</taxon>
        <taxon>Burkholderiales</taxon>
        <taxon>Oxalobacteraceae</taxon>
        <taxon>Collimonas</taxon>
    </lineage>
</organism>
<keyword evidence="1" id="KW-0472">Membrane</keyword>
<evidence type="ECO:0000313" key="3">
    <source>
        <dbReference type="Proteomes" id="UP000030302"/>
    </source>
</evidence>
<dbReference type="STRING" id="279058.LT85_2431"/>
<dbReference type="AlphaFoldDB" id="A0A0A1FD34"/>
<keyword evidence="3" id="KW-1185">Reference proteome</keyword>
<feature type="transmembrane region" description="Helical" evidence="1">
    <location>
        <begin position="27"/>
        <end position="44"/>
    </location>
</feature>